<dbReference type="CDD" id="cd07377">
    <property type="entry name" value="WHTH_GntR"/>
    <property type="match status" value="1"/>
</dbReference>
<keyword evidence="3" id="KW-0804">Transcription</keyword>
<dbReference type="GO" id="GO:0003700">
    <property type="term" value="F:DNA-binding transcription factor activity"/>
    <property type="evidence" value="ECO:0007669"/>
    <property type="project" value="InterPro"/>
</dbReference>
<dbReference type="PROSITE" id="PS50949">
    <property type="entry name" value="HTH_GNTR"/>
    <property type="match status" value="1"/>
</dbReference>
<evidence type="ECO:0000256" key="2">
    <source>
        <dbReference type="ARBA" id="ARBA00023125"/>
    </source>
</evidence>
<dbReference type="Pfam" id="PF07729">
    <property type="entry name" value="FCD"/>
    <property type="match status" value="1"/>
</dbReference>
<dbReference type="InterPro" id="IPR036388">
    <property type="entry name" value="WH-like_DNA-bd_sf"/>
</dbReference>
<evidence type="ECO:0000256" key="3">
    <source>
        <dbReference type="ARBA" id="ARBA00023163"/>
    </source>
</evidence>
<evidence type="ECO:0000313" key="6">
    <source>
        <dbReference type="Proteomes" id="UP000638263"/>
    </source>
</evidence>
<proteinExistence type="predicted"/>
<dbReference type="InterPro" id="IPR008920">
    <property type="entry name" value="TF_FadR/GntR_C"/>
</dbReference>
<dbReference type="PANTHER" id="PTHR43537:SF5">
    <property type="entry name" value="UXU OPERON TRANSCRIPTIONAL REGULATOR"/>
    <property type="match status" value="1"/>
</dbReference>
<dbReference type="SMART" id="SM00345">
    <property type="entry name" value="HTH_GNTR"/>
    <property type="match status" value="1"/>
</dbReference>
<organism evidence="5 6">
    <name type="scientific">Nocardia jinanensis</name>
    <dbReference type="NCBI Taxonomy" id="382504"/>
    <lineage>
        <taxon>Bacteria</taxon>
        <taxon>Bacillati</taxon>
        <taxon>Actinomycetota</taxon>
        <taxon>Actinomycetes</taxon>
        <taxon>Mycobacteriales</taxon>
        <taxon>Nocardiaceae</taxon>
        <taxon>Nocardia</taxon>
    </lineage>
</organism>
<comment type="caution">
    <text evidence="5">The sequence shown here is derived from an EMBL/GenBank/DDBJ whole genome shotgun (WGS) entry which is preliminary data.</text>
</comment>
<dbReference type="SUPFAM" id="SSF48008">
    <property type="entry name" value="GntR ligand-binding domain-like"/>
    <property type="match status" value="1"/>
</dbReference>
<protein>
    <submittedName>
        <fullName evidence="5">GntR family transcriptional regulator</fullName>
    </submittedName>
</protein>
<reference evidence="5" key="1">
    <citation type="journal article" date="2014" name="Int. J. Syst. Evol. Microbiol.">
        <title>Complete genome sequence of Corynebacterium casei LMG S-19264T (=DSM 44701T), isolated from a smear-ripened cheese.</title>
        <authorList>
            <consortium name="US DOE Joint Genome Institute (JGI-PGF)"/>
            <person name="Walter F."/>
            <person name="Albersmeier A."/>
            <person name="Kalinowski J."/>
            <person name="Ruckert C."/>
        </authorList>
    </citation>
    <scope>NUCLEOTIDE SEQUENCE</scope>
    <source>
        <strain evidence="5">CGMCC 4.3508</strain>
    </source>
</reference>
<dbReference type="EMBL" id="BMMH01000005">
    <property type="protein sequence ID" value="GGL13576.1"/>
    <property type="molecule type" value="Genomic_DNA"/>
</dbReference>
<evidence type="ECO:0000313" key="5">
    <source>
        <dbReference type="EMBL" id="GGL13576.1"/>
    </source>
</evidence>
<dbReference type="GO" id="GO:0003677">
    <property type="term" value="F:DNA binding"/>
    <property type="evidence" value="ECO:0007669"/>
    <property type="project" value="UniProtKB-KW"/>
</dbReference>
<dbReference type="PANTHER" id="PTHR43537">
    <property type="entry name" value="TRANSCRIPTIONAL REGULATOR, GNTR FAMILY"/>
    <property type="match status" value="1"/>
</dbReference>
<dbReference type="Gene3D" id="1.20.120.530">
    <property type="entry name" value="GntR ligand-binding domain-like"/>
    <property type="match status" value="1"/>
</dbReference>
<dbReference type="PRINTS" id="PR00035">
    <property type="entry name" value="HTHGNTR"/>
</dbReference>
<evidence type="ECO:0000259" key="4">
    <source>
        <dbReference type="PROSITE" id="PS50949"/>
    </source>
</evidence>
<accession>A0A917RMD7</accession>
<sequence>MVAAQLRRQIVTGALKEGDALPPESVLMERYGVSRPTLREAFRILESERIIQVKRGARGGARVMLPDSGTAGRYVGTLLQFRNTPLADVYQARTNLETAAVAGLARKRTAADIRELKKAVTEGELLLEDAGAFTEHDVRFHRLLLQLAGNQTVSVLLDVLFSMIESHNSKVLQRSRNTETSLAMCRSAQRAHIRLVELIRDKDASASAAFWHQHLTQVADFMIADPGAGETVLDVLS</sequence>
<dbReference type="SMART" id="SM00895">
    <property type="entry name" value="FCD"/>
    <property type="match status" value="1"/>
</dbReference>
<dbReference type="SUPFAM" id="SSF46785">
    <property type="entry name" value="Winged helix' DNA-binding domain"/>
    <property type="match status" value="1"/>
</dbReference>
<reference evidence="5" key="2">
    <citation type="submission" date="2020-09" db="EMBL/GenBank/DDBJ databases">
        <authorList>
            <person name="Sun Q."/>
            <person name="Zhou Y."/>
        </authorList>
    </citation>
    <scope>NUCLEOTIDE SEQUENCE</scope>
    <source>
        <strain evidence="5">CGMCC 4.3508</strain>
    </source>
</reference>
<dbReference type="Proteomes" id="UP000638263">
    <property type="component" value="Unassembled WGS sequence"/>
</dbReference>
<name>A0A917RMD7_9NOCA</name>
<dbReference type="Pfam" id="PF00392">
    <property type="entry name" value="GntR"/>
    <property type="match status" value="1"/>
</dbReference>
<keyword evidence="1" id="KW-0805">Transcription regulation</keyword>
<dbReference type="InterPro" id="IPR011711">
    <property type="entry name" value="GntR_C"/>
</dbReference>
<dbReference type="AlphaFoldDB" id="A0A917RMD7"/>
<feature type="domain" description="HTH gntR-type" evidence="4">
    <location>
        <begin position="1"/>
        <end position="66"/>
    </location>
</feature>
<dbReference type="InterPro" id="IPR036390">
    <property type="entry name" value="WH_DNA-bd_sf"/>
</dbReference>
<dbReference type="Gene3D" id="1.10.10.10">
    <property type="entry name" value="Winged helix-like DNA-binding domain superfamily/Winged helix DNA-binding domain"/>
    <property type="match status" value="1"/>
</dbReference>
<keyword evidence="6" id="KW-1185">Reference proteome</keyword>
<gene>
    <name evidence="5" type="ORF">GCM10011588_30000</name>
</gene>
<keyword evidence="2" id="KW-0238">DNA-binding</keyword>
<dbReference type="InterPro" id="IPR000524">
    <property type="entry name" value="Tscrpt_reg_HTH_GntR"/>
</dbReference>
<evidence type="ECO:0000256" key="1">
    <source>
        <dbReference type="ARBA" id="ARBA00023015"/>
    </source>
</evidence>